<dbReference type="RefSeq" id="WP_310321553.1">
    <property type="nucleotide sequence ID" value="NZ_JAVDWU010000012.1"/>
</dbReference>
<dbReference type="InterPro" id="IPR051534">
    <property type="entry name" value="CBASS_pafABC_assoc_protein"/>
</dbReference>
<sequence length="328" mass="36100">MKASRLLSILMLLQAHGRQTAPALALARALEVSVRTILRDIDQLSAAGVPLWGERGRQGGFQLREGWSTQLTGLTEPESQALLLAGLPGAATDLGLGAAAASARLKMVASLPAEWRVQADRVGARLHIDPVDWYRAQETPAHLREVAEAVWNARRLAVRYESWRGQAERELEPLGLVLKAGTWYMAARTQGQPEVRTYRLAAVQALRTLNTRFRRPATFDLARYWQASAARFEAELQRLQARVLVSPRAMGWLVNARTPFARVDDEAAPPEAGREGWVCVVLPIESIEHGARRLLSYGAEVKVLAPAALRQRVLGELAATRALYTQAG</sequence>
<dbReference type="InterPro" id="IPR036388">
    <property type="entry name" value="WH-like_DNA-bd_sf"/>
</dbReference>
<dbReference type="PANTHER" id="PTHR34580:SF1">
    <property type="entry name" value="PROTEIN PAFC"/>
    <property type="match status" value="1"/>
</dbReference>
<evidence type="ECO:0000259" key="1">
    <source>
        <dbReference type="Pfam" id="PF08279"/>
    </source>
</evidence>
<feature type="domain" description="WCX" evidence="3">
    <location>
        <begin position="238"/>
        <end position="319"/>
    </location>
</feature>
<dbReference type="InterPro" id="IPR013196">
    <property type="entry name" value="HTH_11"/>
</dbReference>
<keyword evidence="5" id="KW-1185">Reference proteome</keyword>
<name>A0ABU1WUG0_9BURK</name>
<evidence type="ECO:0000313" key="4">
    <source>
        <dbReference type="EMBL" id="MDR7152632.1"/>
    </source>
</evidence>
<dbReference type="InterPro" id="IPR036390">
    <property type="entry name" value="WH_DNA-bd_sf"/>
</dbReference>
<dbReference type="Pfam" id="PF25583">
    <property type="entry name" value="WCX"/>
    <property type="match status" value="1"/>
</dbReference>
<feature type="domain" description="WYL" evidence="2">
    <location>
        <begin position="142"/>
        <end position="207"/>
    </location>
</feature>
<protein>
    <submittedName>
        <fullName evidence="4">DNA-binding transcriptional regulator YafY</fullName>
    </submittedName>
</protein>
<evidence type="ECO:0000259" key="3">
    <source>
        <dbReference type="Pfam" id="PF25583"/>
    </source>
</evidence>
<proteinExistence type="predicted"/>
<dbReference type="InterPro" id="IPR028349">
    <property type="entry name" value="PafC-like"/>
</dbReference>
<dbReference type="Pfam" id="PF13280">
    <property type="entry name" value="WYL"/>
    <property type="match status" value="1"/>
</dbReference>
<dbReference type="EMBL" id="JAVDWU010000012">
    <property type="protein sequence ID" value="MDR7152632.1"/>
    <property type="molecule type" value="Genomic_DNA"/>
</dbReference>
<dbReference type="Pfam" id="PF08279">
    <property type="entry name" value="HTH_11"/>
    <property type="match status" value="1"/>
</dbReference>
<dbReference type="Gene3D" id="1.10.10.10">
    <property type="entry name" value="Winged helix-like DNA-binding domain superfamily/Winged helix DNA-binding domain"/>
    <property type="match status" value="1"/>
</dbReference>
<dbReference type="GO" id="GO:0003677">
    <property type="term" value="F:DNA binding"/>
    <property type="evidence" value="ECO:0007669"/>
    <property type="project" value="UniProtKB-KW"/>
</dbReference>
<reference evidence="4 5" key="1">
    <citation type="submission" date="2023-07" db="EMBL/GenBank/DDBJ databases">
        <title>Sorghum-associated microbial communities from plants grown in Nebraska, USA.</title>
        <authorList>
            <person name="Schachtman D."/>
        </authorList>
    </citation>
    <scope>NUCLEOTIDE SEQUENCE [LARGE SCALE GENOMIC DNA]</scope>
    <source>
        <strain evidence="4 5">4249</strain>
    </source>
</reference>
<feature type="domain" description="Helix-turn-helix type 11" evidence="1">
    <location>
        <begin position="5"/>
        <end position="60"/>
    </location>
</feature>
<dbReference type="SUPFAM" id="SSF46785">
    <property type="entry name" value="Winged helix' DNA-binding domain"/>
    <property type="match status" value="1"/>
</dbReference>
<dbReference type="PANTHER" id="PTHR34580">
    <property type="match status" value="1"/>
</dbReference>
<dbReference type="InterPro" id="IPR057727">
    <property type="entry name" value="WCX_dom"/>
</dbReference>
<dbReference type="PROSITE" id="PS52050">
    <property type="entry name" value="WYL"/>
    <property type="match status" value="1"/>
</dbReference>
<dbReference type="Proteomes" id="UP001265700">
    <property type="component" value="Unassembled WGS sequence"/>
</dbReference>
<evidence type="ECO:0000259" key="2">
    <source>
        <dbReference type="Pfam" id="PF13280"/>
    </source>
</evidence>
<evidence type="ECO:0000313" key="5">
    <source>
        <dbReference type="Proteomes" id="UP001265700"/>
    </source>
</evidence>
<comment type="caution">
    <text evidence="4">The sequence shown here is derived from an EMBL/GenBank/DDBJ whole genome shotgun (WGS) entry which is preliminary data.</text>
</comment>
<keyword evidence="4" id="KW-0238">DNA-binding</keyword>
<dbReference type="PIRSF" id="PIRSF016838">
    <property type="entry name" value="PafC"/>
    <property type="match status" value="1"/>
</dbReference>
<gene>
    <name evidence="4" type="ORF">J2W49_004610</name>
</gene>
<dbReference type="InterPro" id="IPR026881">
    <property type="entry name" value="WYL_dom"/>
</dbReference>
<organism evidence="4 5">
    <name type="scientific">Hydrogenophaga palleronii</name>
    <dbReference type="NCBI Taxonomy" id="65655"/>
    <lineage>
        <taxon>Bacteria</taxon>
        <taxon>Pseudomonadati</taxon>
        <taxon>Pseudomonadota</taxon>
        <taxon>Betaproteobacteria</taxon>
        <taxon>Burkholderiales</taxon>
        <taxon>Comamonadaceae</taxon>
        <taxon>Hydrogenophaga</taxon>
    </lineage>
</organism>
<accession>A0ABU1WUG0</accession>